<name>A0A5K7X0T2_9BACL</name>
<evidence type="ECO:0000313" key="4">
    <source>
        <dbReference type="EMBL" id="BBN99574.1"/>
    </source>
</evidence>
<protein>
    <submittedName>
        <fullName evidence="4">Permease</fullName>
    </submittedName>
</protein>
<dbReference type="InterPro" id="IPR048447">
    <property type="entry name" value="DUF1980_C"/>
</dbReference>
<dbReference type="Pfam" id="PF21537">
    <property type="entry name" value="DUF1980_C"/>
    <property type="match status" value="1"/>
</dbReference>
<keyword evidence="1" id="KW-0472">Membrane</keyword>
<feature type="domain" description="DUF1980" evidence="2">
    <location>
        <begin position="12"/>
        <end position="119"/>
    </location>
</feature>
<proteinExistence type="predicted"/>
<reference evidence="4 5" key="1">
    <citation type="submission" date="2019-09" db="EMBL/GenBank/DDBJ databases">
        <title>Complete genome sequence of Sporolactobacillus terrae 70-3.</title>
        <authorList>
            <person name="Tanaka N."/>
            <person name="Shiwa Y."/>
            <person name="Fujita N."/>
            <person name="Tanasupawat S."/>
        </authorList>
    </citation>
    <scope>NUCLEOTIDE SEQUENCE [LARGE SCALE GENOMIC DNA]</scope>
    <source>
        <strain evidence="4 5">70-3</strain>
    </source>
</reference>
<evidence type="ECO:0000259" key="2">
    <source>
        <dbReference type="Pfam" id="PF09323"/>
    </source>
</evidence>
<feature type="transmembrane region" description="Helical" evidence="1">
    <location>
        <begin position="12"/>
        <end position="29"/>
    </location>
</feature>
<feature type="domain" description="DUF1980" evidence="3">
    <location>
        <begin position="144"/>
        <end position="273"/>
    </location>
</feature>
<dbReference type="InterPro" id="IPR015402">
    <property type="entry name" value="DUF1980"/>
</dbReference>
<keyword evidence="1" id="KW-1133">Transmembrane helix</keyword>
<feature type="transmembrane region" description="Helical" evidence="1">
    <location>
        <begin position="41"/>
        <end position="63"/>
    </location>
</feature>
<keyword evidence="1" id="KW-0812">Transmembrane</keyword>
<dbReference type="PANTHER" id="PTHR40047">
    <property type="entry name" value="UPF0703 PROTEIN YCGQ"/>
    <property type="match status" value="1"/>
</dbReference>
<evidence type="ECO:0000259" key="3">
    <source>
        <dbReference type="Pfam" id="PF21537"/>
    </source>
</evidence>
<dbReference type="Pfam" id="PF09323">
    <property type="entry name" value="DUF1980"/>
    <property type="match status" value="1"/>
</dbReference>
<dbReference type="PANTHER" id="PTHR40047:SF1">
    <property type="entry name" value="UPF0703 PROTEIN YCGQ"/>
    <property type="match status" value="1"/>
</dbReference>
<dbReference type="NCBIfam" id="TIGR03943">
    <property type="entry name" value="TIGR03943 family putative permease subunit"/>
    <property type="match status" value="1"/>
</dbReference>
<organism evidence="4 5">
    <name type="scientific">Sporolactobacillus terrae</name>
    <dbReference type="NCBI Taxonomy" id="269673"/>
    <lineage>
        <taxon>Bacteria</taxon>
        <taxon>Bacillati</taxon>
        <taxon>Bacillota</taxon>
        <taxon>Bacilli</taxon>
        <taxon>Bacillales</taxon>
        <taxon>Sporolactobacillaceae</taxon>
        <taxon>Sporolactobacillus</taxon>
    </lineage>
</organism>
<dbReference type="EMBL" id="AP021853">
    <property type="protein sequence ID" value="BBN99574.1"/>
    <property type="molecule type" value="Genomic_DNA"/>
</dbReference>
<dbReference type="Proteomes" id="UP000326951">
    <property type="component" value="Chromosome"/>
</dbReference>
<dbReference type="AlphaFoldDB" id="A0A5K7X0T2"/>
<sequence>MDDQRIGFHHYLRGIVLGAMALFLFRMTLYGDLKYYLAPKLMIYTHISIVALALLSLVHFVLPPEHHHESCDSCTHHHALPKKGLPTLIFFSLFFLPIATGFAFPHHTLGEDAAANRMMNKNLAKQAQGASSAPAGAQRTPISQQQFDGLKKKLLRQRQITVDDTYYTYILNLLNQDPEIFKGKPLVLKGFVYRGKQTAPGEIMTARFGISCCIADASVYGLLTRGAVSELKKDSWIRVSGILDVTKHAGVPVPVLTRSKIQKIKEPRHPYVYDNGILLD</sequence>
<dbReference type="InterPro" id="IPR048493">
    <property type="entry name" value="DUF1980_N"/>
</dbReference>
<evidence type="ECO:0000313" key="5">
    <source>
        <dbReference type="Proteomes" id="UP000326951"/>
    </source>
</evidence>
<feature type="transmembrane region" description="Helical" evidence="1">
    <location>
        <begin position="84"/>
        <end position="104"/>
    </location>
</feature>
<gene>
    <name evidence="4" type="primary">ycgQ_1</name>
    <name evidence="4" type="ORF">St703_22790</name>
</gene>
<accession>A0A5K7X0T2</accession>
<dbReference type="RefSeq" id="WP_139692673.1">
    <property type="nucleotide sequence ID" value="NZ_AP021853.1"/>
</dbReference>
<dbReference type="InterPro" id="IPR052955">
    <property type="entry name" value="UPF0703_membrane_permease"/>
</dbReference>
<evidence type="ECO:0000256" key="1">
    <source>
        <dbReference type="SAM" id="Phobius"/>
    </source>
</evidence>